<evidence type="ECO:0000256" key="2">
    <source>
        <dbReference type="SAM" id="Phobius"/>
    </source>
</evidence>
<evidence type="ECO:0000313" key="4">
    <source>
        <dbReference type="Proteomes" id="UP000185494"/>
    </source>
</evidence>
<geneLocation type="plasmid" evidence="3 4">
    <name>1</name>
</geneLocation>
<feature type="coiled-coil region" evidence="1">
    <location>
        <begin position="71"/>
        <end position="105"/>
    </location>
</feature>
<name>A0A1L7ANK9_9PROT</name>
<keyword evidence="2" id="KW-0812">Transmembrane</keyword>
<dbReference type="KEGG" id="rgi:RGI145_23670"/>
<keyword evidence="3" id="KW-0614">Plasmid</keyword>
<keyword evidence="2" id="KW-0472">Membrane</keyword>
<evidence type="ECO:0000313" key="3">
    <source>
        <dbReference type="EMBL" id="APT60329.1"/>
    </source>
</evidence>
<reference evidence="3 4" key="1">
    <citation type="submission" date="2016-05" db="EMBL/GenBank/DDBJ databases">
        <title>Complete Genome and Methylome Analysis of Psychrotrophic Bacterial Isolates from Antarctic Lake Untersee.</title>
        <authorList>
            <person name="Fomenkov A."/>
            <person name="Akimov V.N."/>
            <person name="Vasilyeva L.V."/>
            <person name="Andersen D."/>
            <person name="Vincze T."/>
            <person name="Roberts R.J."/>
        </authorList>
    </citation>
    <scope>NUCLEOTIDE SEQUENCE [LARGE SCALE GENOMIC DNA]</scope>
    <source>
        <strain evidence="3 4">U14-5</strain>
        <plasmid evidence="4">Plasmid 1</plasmid>
    </source>
</reference>
<dbReference type="EMBL" id="CP015585">
    <property type="protein sequence ID" value="APT60329.1"/>
    <property type="molecule type" value="Genomic_DNA"/>
</dbReference>
<accession>A0A1L7ANK9</accession>
<evidence type="ECO:0000256" key="1">
    <source>
        <dbReference type="SAM" id="Coils"/>
    </source>
</evidence>
<protein>
    <submittedName>
        <fullName evidence="3">Uncharacterized protein</fullName>
    </submittedName>
</protein>
<organism evidence="3 4">
    <name type="scientific">Roseomonas gilardii</name>
    <dbReference type="NCBI Taxonomy" id="257708"/>
    <lineage>
        <taxon>Bacteria</taxon>
        <taxon>Pseudomonadati</taxon>
        <taxon>Pseudomonadota</taxon>
        <taxon>Alphaproteobacteria</taxon>
        <taxon>Acetobacterales</taxon>
        <taxon>Roseomonadaceae</taxon>
        <taxon>Roseomonas</taxon>
    </lineage>
</organism>
<feature type="transmembrane region" description="Helical" evidence="2">
    <location>
        <begin position="149"/>
        <end position="172"/>
    </location>
</feature>
<gene>
    <name evidence="3" type="ORF">RGI145_23670</name>
</gene>
<keyword evidence="1" id="KW-0175">Coiled coil</keyword>
<dbReference type="Proteomes" id="UP000185494">
    <property type="component" value="Chromosome 1"/>
</dbReference>
<proteinExistence type="predicted"/>
<keyword evidence="2" id="KW-1133">Transmembrane helix</keyword>
<sequence>MDGSIKPGMRGTEEIVTTAMANLAERTEELRRAMSEFGVRPGHPESVLLHAMTSSQLAFGDMAAEMALAVANTQEGAKALVEAEIRELREAIRVAEAVTAQAKAAAAATEVQRDQVIESMIAKVAPGLVDKLGGTLVIKARQYERRRRLLFYLQGAGMFGSVLLVGFLLSYWQTYAAVSGVERCRAGVVHAPDGRGWCLAANVLGTPQPAPGPQGPAQERR</sequence>
<dbReference type="AlphaFoldDB" id="A0A1L7ANK9"/>